<protein>
    <submittedName>
        <fullName evidence="3">Prolyl oligopeptidase family serine peptidase</fullName>
    </submittedName>
</protein>
<dbReference type="PANTHER" id="PTHR42776:SF27">
    <property type="entry name" value="DIPEPTIDYL PEPTIDASE FAMILY MEMBER 6"/>
    <property type="match status" value="1"/>
</dbReference>
<gene>
    <name evidence="3" type="ORF">R7226_10815</name>
</gene>
<dbReference type="Proteomes" id="UP001284601">
    <property type="component" value="Unassembled WGS sequence"/>
</dbReference>
<dbReference type="InterPro" id="IPR011042">
    <property type="entry name" value="6-blade_b-propeller_TolB-like"/>
</dbReference>
<dbReference type="PANTHER" id="PTHR42776">
    <property type="entry name" value="SERINE PEPTIDASE S9 FAMILY MEMBER"/>
    <property type="match status" value="1"/>
</dbReference>
<dbReference type="InterPro" id="IPR001375">
    <property type="entry name" value="Peptidase_S9_cat"/>
</dbReference>
<proteinExistence type="predicted"/>
<organism evidence="3 4">
    <name type="scientific">Conexibacter stalactiti</name>
    <dbReference type="NCBI Taxonomy" id="1940611"/>
    <lineage>
        <taxon>Bacteria</taxon>
        <taxon>Bacillati</taxon>
        <taxon>Actinomycetota</taxon>
        <taxon>Thermoleophilia</taxon>
        <taxon>Solirubrobacterales</taxon>
        <taxon>Conexibacteraceae</taxon>
        <taxon>Conexibacter</taxon>
    </lineage>
</organism>
<dbReference type="SUPFAM" id="SSF53474">
    <property type="entry name" value="alpha/beta-Hydrolases"/>
    <property type="match status" value="1"/>
</dbReference>
<dbReference type="EMBL" id="JAWSTH010000023">
    <property type="protein sequence ID" value="MDW5594832.1"/>
    <property type="molecule type" value="Genomic_DNA"/>
</dbReference>
<keyword evidence="1" id="KW-0378">Hydrolase</keyword>
<evidence type="ECO:0000313" key="3">
    <source>
        <dbReference type="EMBL" id="MDW5594832.1"/>
    </source>
</evidence>
<dbReference type="Gene3D" id="3.40.50.1820">
    <property type="entry name" value="alpha/beta hydrolase"/>
    <property type="match status" value="1"/>
</dbReference>
<dbReference type="SUPFAM" id="SSF82171">
    <property type="entry name" value="DPP6 N-terminal domain-like"/>
    <property type="match status" value="1"/>
</dbReference>
<feature type="domain" description="Peptidase S9 prolyl oligopeptidase catalytic" evidence="2">
    <location>
        <begin position="455"/>
        <end position="658"/>
    </location>
</feature>
<name>A0ABU4HQ53_9ACTN</name>
<evidence type="ECO:0000259" key="2">
    <source>
        <dbReference type="Pfam" id="PF00326"/>
    </source>
</evidence>
<keyword evidence="4" id="KW-1185">Reference proteome</keyword>
<dbReference type="Pfam" id="PF00326">
    <property type="entry name" value="Peptidase_S9"/>
    <property type="match status" value="1"/>
</dbReference>
<evidence type="ECO:0000256" key="1">
    <source>
        <dbReference type="ARBA" id="ARBA00022801"/>
    </source>
</evidence>
<sequence length="671" mass="71922">MSARFDGAVLRRLRWLQEAALQPLGDLVAYTLRVRGEDPSRETVELWWHDLRSGEETRVDSGGADVASLAWSASGRWLAVRLRHGGRWRLAIVAAGAAWAAPRGGLTGEPTGACAWHGDDRLALVLAREEERCTPREQPYRTTDEVWERDGVGRVDRAGSDLWELRLGEREGESEREGDGDDGDRLRRLTCTPSAKAAPVWSPSGERLLFEQRALERIRGTTLRLLDRDGGDAELVPSSYRPFASAWADERTVVFAGVAPGSLAGTQEDLFVVAAQPGARPADRSSELPGAVGGFLDGDLPSAAWWDPTPIVVGDDGADALVRVHAGGSCELRRIALAGPQRSELVLGGPRACQPCGITADGALLALVASFDQLPELVLRDAGGGERRLTDLNGAALDGIALAPLRPLLHRTPRRDGIDAWFAAPPDGGAGPWPTVALLHGGPHAASGQLPHVDAQLLLAHGIAVLLVNHHGSMGYDDAFGVSLRGRWAQRTCDDVLTAVDAAVARGWADPARLGVHGQSAGGTLTCWLACRTGRFMAAAAENAATNFVSLLGSSDIGSQLLPDLLGPPGPGLREWLAQSPVADAHSCRTPLLLIQAEADRRCPPEQGEQLYRLLRLHGRATEMVRIPGGTHDASVLGPPPMREAQEAALTAWFVEHLIPPHEEHEEMRER</sequence>
<reference evidence="4" key="1">
    <citation type="submission" date="2023-07" db="EMBL/GenBank/DDBJ databases">
        <title>Conexibacter stalactiti sp. nov., isolated from stalactites in a lava cave and emended description of the genus Conexibacter.</title>
        <authorList>
            <person name="Lee S.D."/>
        </authorList>
    </citation>
    <scope>NUCLEOTIDE SEQUENCE [LARGE SCALE GENOMIC DNA]</scope>
    <source>
        <strain evidence="4">KCTC 39840</strain>
    </source>
</reference>
<accession>A0ABU4HQ53</accession>
<dbReference type="Gene3D" id="2.120.10.30">
    <property type="entry name" value="TolB, C-terminal domain"/>
    <property type="match status" value="2"/>
</dbReference>
<comment type="caution">
    <text evidence="3">The sequence shown here is derived from an EMBL/GenBank/DDBJ whole genome shotgun (WGS) entry which is preliminary data.</text>
</comment>
<evidence type="ECO:0000313" key="4">
    <source>
        <dbReference type="Proteomes" id="UP001284601"/>
    </source>
</evidence>
<dbReference type="InterPro" id="IPR029058">
    <property type="entry name" value="AB_hydrolase_fold"/>
</dbReference>
<dbReference type="RefSeq" id="WP_318597155.1">
    <property type="nucleotide sequence ID" value="NZ_JAWSTH010000023.1"/>
</dbReference>